<dbReference type="GO" id="GO:0001216">
    <property type="term" value="F:DNA-binding transcription activator activity"/>
    <property type="evidence" value="ECO:0007669"/>
    <property type="project" value="InterPro"/>
</dbReference>
<keyword evidence="3" id="KW-0808">Transferase</keyword>
<evidence type="ECO:0000256" key="4">
    <source>
        <dbReference type="ARBA" id="ARBA00022695"/>
    </source>
</evidence>
<evidence type="ECO:0000313" key="12">
    <source>
        <dbReference type="Proteomes" id="UP000295632"/>
    </source>
</evidence>
<keyword evidence="4" id="KW-0548">Nucleotidyltransferase</keyword>
<evidence type="ECO:0000256" key="6">
    <source>
        <dbReference type="ARBA" id="ARBA00023082"/>
    </source>
</evidence>
<dbReference type="Proteomes" id="UP000295632">
    <property type="component" value="Unassembled WGS sequence"/>
</dbReference>
<dbReference type="InterPro" id="IPR007046">
    <property type="entry name" value="RNA_pol_sigma_54_core-bd"/>
</dbReference>
<keyword evidence="8" id="KW-0804">Transcription</keyword>
<proteinExistence type="inferred from homology"/>
<evidence type="ECO:0000256" key="3">
    <source>
        <dbReference type="ARBA" id="ARBA00022679"/>
    </source>
</evidence>
<keyword evidence="5" id="KW-0805">Transcription regulation</keyword>
<dbReference type="Pfam" id="PF04552">
    <property type="entry name" value="Sigma54_DBD"/>
    <property type="match status" value="1"/>
</dbReference>
<dbReference type="InterPro" id="IPR007634">
    <property type="entry name" value="RNA_pol_sigma_54_DNA-bd"/>
</dbReference>
<accession>A0A4R6TQK8</accession>
<dbReference type="PROSITE" id="PS50044">
    <property type="entry name" value="SIGMA54_3"/>
    <property type="match status" value="1"/>
</dbReference>
<feature type="domain" description="RNA polymerase sigma factor 54 DNA-binding" evidence="9">
    <location>
        <begin position="265"/>
        <end position="421"/>
    </location>
</feature>
<dbReference type="NCBIfam" id="TIGR02395">
    <property type="entry name" value="rpoN_sigma"/>
    <property type="match status" value="1"/>
</dbReference>
<evidence type="ECO:0000259" key="9">
    <source>
        <dbReference type="Pfam" id="PF04552"/>
    </source>
</evidence>
<dbReference type="GO" id="GO:0000428">
    <property type="term" value="C:DNA-directed RNA polymerase complex"/>
    <property type="evidence" value="ECO:0007669"/>
    <property type="project" value="UniProtKB-KW"/>
</dbReference>
<dbReference type="PRINTS" id="PR00045">
    <property type="entry name" value="SIGMA54FCT"/>
</dbReference>
<dbReference type="PROSITE" id="PS00718">
    <property type="entry name" value="SIGMA54_2"/>
    <property type="match status" value="1"/>
</dbReference>
<evidence type="ECO:0000256" key="2">
    <source>
        <dbReference type="ARBA" id="ARBA00022478"/>
    </source>
</evidence>
<protein>
    <submittedName>
        <fullName evidence="11">RNA polymerase RpoN-/SigL-like sigma 54 subunit</fullName>
    </submittedName>
</protein>
<keyword evidence="6" id="KW-0731">Sigma factor</keyword>
<dbReference type="EMBL" id="SNYJ01000030">
    <property type="protein sequence ID" value="TDQ33734.1"/>
    <property type="molecule type" value="Genomic_DNA"/>
</dbReference>
<gene>
    <name evidence="11" type="ORF">EV213_13044</name>
</gene>
<evidence type="ECO:0000259" key="10">
    <source>
        <dbReference type="Pfam" id="PF04963"/>
    </source>
</evidence>
<name>A0A4R6TQK8_9BACI</name>
<organism evidence="11 12">
    <name type="scientific">Aureibacillus halotolerans</name>
    <dbReference type="NCBI Taxonomy" id="1508390"/>
    <lineage>
        <taxon>Bacteria</taxon>
        <taxon>Bacillati</taxon>
        <taxon>Bacillota</taxon>
        <taxon>Bacilli</taxon>
        <taxon>Bacillales</taxon>
        <taxon>Bacillaceae</taxon>
        <taxon>Aureibacillus</taxon>
    </lineage>
</organism>
<feature type="domain" description="RNA polymerase sigma factor 54 core-binding" evidence="10">
    <location>
        <begin position="67"/>
        <end position="252"/>
    </location>
</feature>
<reference evidence="11 12" key="1">
    <citation type="submission" date="2019-03" db="EMBL/GenBank/DDBJ databases">
        <title>Genomic Encyclopedia of Type Strains, Phase IV (KMG-IV): sequencing the most valuable type-strain genomes for metagenomic binning, comparative biology and taxonomic classification.</title>
        <authorList>
            <person name="Goeker M."/>
        </authorList>
    </citation>
    <scope>NUCLEOTIDE SEQUENCE [LARGE SCALE GENOMIC DNA]</scope>
    <source>
        <strain evidence="11 12">DSM 28697</strain>
    </source>
</reference>
<dbReference type="PIRSF" id="PIRSF000774">
    <property type="entry name" value="RpoN"/>
    <property type="match status" value="1"/>
</dbReference>
<comment type="caution">
    <text evidence="11">The sequence shown here is derived from an EMBL/GenBank/DDBJ whole genome shotgun (WGS) entry which is preliminary data.</text>
</comment>
<sequence length="424" mass="49168">MQMTMFLNQQQQLHMTASLKQAIELLYFTQTELEEHLLSLAVDNPFIDLESLHGQRWSEPIATSLGEATIQQSPSLYDQLIRQISDLNLNEDERIVLDHLVFCIDANGYLTESLSTIADEFQVPLEHVTHCLCLLQSLEPAGVGARSLQECLLIQLHYIHRQEFAYFLVNYYFEEFTQRKWNIISRSLHVSLIDIQSAYDVILSLQPRPSFSTNAGPTEYTRPEATVCIENGTPVIYTHETILSKLKVNDDYLQLMLKHPESREFLKPFKNQLSWLQNSILYREKTIHAILHRIVELQKDFFCKGPQHLQPMILKDIAEQCHLHESTISRTTSNKYIQTPYGLYALKYFFSSGIDQKDNPMITSHQIKFKIEQIIHEENKGFPFSDEQLVNELNKEGVTVSRRTIAKYRKSLGIPASTMRKVYV</sequence>
<evidence type="ECO:0000256" key="5">
    <source>
        <dbReference type="ARBA" id="ARBA00023015"/>
    </source>
</evidence>
<dbReference type="Gene3D" id="1.10.10.60">
    <property type="entry name" value="Homeodomain-like"/>
    <property type="match status" value="1"/>
</dbReference>
<dbReference type="Pfam" id="PF00309">
    <property type="entry name" value="Sigma54_AID"/>
    <property type="match status" value="1"/>
</dbReference>
<dbReference type="GO" id="GO:0016987">
    <property type="term" value="F:sigma factor activity"/>
    <property type="evidence" value="ECO:0007669"/>
    <property type="project" value="UniProtKB-KW"/>
</dbReference>
<evidence type="ECO:0000313" key="11">
    <source>
        <dbReference type="EMBL" id="TDQ33734.1"/>
    </source>
</evidence>
<keyword evidence="7" id="KW-0238">DNA-binding</keyword>
<dbReference type="PANTHER" id="PTHR32248">
    <property type="entry name" value="RNA POLYMERASE SIGMA-54 FACTOR"/>
    <property type="match status" value="1"/>
</dbReference>
<evidence type="ECO:0000256" key="1">
    <source>
        <dbReference type="ARBA" id="ARBA00008798"/>
    </source>
</evidence>
<dbReference type="InterPro" id="IPR000394">
    <property type="entry name" value="RNA_pol_sigma_54"/>
</dbReference>
<dbReference type="OrthoDB" id="9814402at2"/>
<keyword evidence="2" id="KW-0240">DNA-directed RNA polymerase</keyword>
<dbReference type="InterPro" id="IPR038709">
    <property type="entry name" value="RpoN_core-bd_sf"/>
</dbReference>
<dbReference type="RefSeq" id="WP_133582350.1">
    <property type="nucleotide sequence ID" value="NZ_SNYJ01000030.1"/>
</dbReference>
<dbReference type="Pfam" id="PF04963">
    <property type="entry name" value="Sigma54_CBD"/>
    <property type="match status" value="1"/>
</dbReference>
<dbReference type="Gene3D" id="1.10.10.1330">
    <property type="entry name" value="RNA polymerase sigma-54 factor, core-binding domain"/>
    <property type="match status" value="1"/>
</dbReference>
<keyword evidence="12" id="KW-1185">Reference proteome</keyword>
<comment type="similarity">
    <text evidence="1">Belongs to the sigma-54 factor family.</text>
</comment>
<dbReference type="GO" id="GO:0016779">
    <property type="term" value="F:nucleotidyltransferase activity"/>
    <property type="evidence" value="ECO:0007669"/>
    <property type="project" value="UniProtKB-KW"/>
</dbReference>
<dbReference type="GO" id="GO:0003677">
    <property type="term" value="F:DNA binding"/>
    <property type="evidence" value="ECO:0007669"/>
    <property type="project" value="UniProtKB-KW"/>
</dbReference>
<evidence type="ECO:0000256" key="7">
    <source>
        <dbReference type="ARBA" id="ARBA00023125"/>
    </source>
</evidence>
<dbReference type="AlphaFoldDB" id="A0A4R6TQK8"/>
<evidence type="ECO:0000256" key="8">
    <source>
        <dbReference type="ARBA" id="ARBA00023163"/>
    </source>
</evidence>
<dbReference type="PANTHER" id="PTHR32248:SF4">
    <property type="entry name" value="RNA POLYMERASE SIGMA-54 FACTOR"/>
    <property type="match status" value="1"/>
</dbReference>
<dbReference type="GO" id="GO:0006352">
    <property type="term" value="P:DNA-templated transcription initiation"/>
    <property type="evidence" value="ECO:0007669"/>
    <property type="project" value="InterPro"/>
</dbReference>